<comment type="similarity">
    <text evidence="1">Belongs to the MreC family.</text>
</comment>
<dbReference type="Gene3D" id="2.40.10.350">
    <property type="entry name" value="Rod shape-determining protein MreC, domain 2"/>
    <property type="match status" value="1"/>
</dbReference>
<proteinExistence type="inferred from homology"/>
<reference evidence="9" key="1">
    <citation type="journal article" date="2019" name="Int. J. Syst. Evol. Microbiol.">
        <title>The Global Catalogue of Microorganisms (GCM) 10K type strain sequencing project: providing services to taxonomists for standard genome sequencing and annotation.</title>
        <authorList>
            <consortium name="The Broad Institute Genomics Platform"/>
            <consortium name="The Broad Institute Genome Sequencing Center for Infectious Disease"/>
            <person name="Wu L."/>
            <person name="Ma J."/>
        </authorList>
    </citation>
    <scope>NUCLEOTIDE SEQUENCE [LARGE SCALE GENOMIC DNA]</scope>
    <source>
        <strain evidence="9">CGMCC 4.7357</strain>
    </source>
</reference>
<keyword evidence="6" id="KW-1133">Transmembrane helix</keyword>
<dbReference type="Proteomes" id="UP001596020">
    <property type="component" value="Unassembled WGS sequence"/>
</dbReference>
<evidence type="ECO:0000313" key="9">
    <source>
        <dbReference type="Proteomes" id="UP001596020"/>
    </source>
</evidence>
<feature type="domain" description="Rod shape-determining protein MreC beta-barrel core" evidence="7">
    <location>
        <begin position="120"/>
        <end position="282"/>
    </location>
</feature>
<protein>
    <recommendedName>
        <fullName evidence="2">Cell shape-determining protein MreC</fullName>
    </recommendedName>
    <alternativeName>
        <fullName evidence="4">Cell shape protein MreC</fullName>
    </alternativeName>
</protein>
<evidence type="ECO:0000259" key="7">
    <source>
        <dbReference type="Pfam" id="PF04085"/>
    </source>
</evidence>
<sequence length="302" mass="33462">MKKLVDFCARHKHWFLFIVMEIVALTILFNQSLYHRSLGLIATNKVVGTINSGLSKFDHYLHLSEENRDLISQLATAEQRYLVLERKMQAAIADTVHPLVFANDSILPTPNDVSFITARVINASSNRINNYLSIDKGLKDGIEKEMSVMSTTGVVGTVTDVSDHTALVVPIINSKLRLSCRLKNQGFVGSLVWDDPSNTQLAHLTDLPQHAIVKPGDTIVTSGYSDIYYPNLVVGYVTKEIKGNTQKQNSSKEINLASGTNLSSVPIMLATDFSRLSYVYVLTKKPNIRAKKLQDSISNNGL</sequence>
<keyword evidence="3" id="KW-0133">Cell shape</keyword>
<evidence type="ECO:0000256" key="3">
    <source>
        <dbReference type="ARBA" id="ARBA00022960"/>
    </source>
</evidence>
<dbReference type="InterPro" id="IPR055342">
    <property type="entry name" value="MreC_beta-barrel_core"/>
</dbReference>
<keyword evidence="6" id="KW-0472">Membrane</keyword>
<evidence type="ECO:0000256" key="1">
    <source>
        <dbReference type="ARBA" id="ARBA00009369"/>
    </source>
</evidence>
<dbReference type="Pfam" id="PF04085">
    <property type="entry name" value="MreC"/>
    <property type="match status" value="1"/>
</dbReference>
<dbReference type="InterPro" id="IPR042177">
    <property type="entry name" value="Cell/Rod_1"/>
</dbReference>
<evidence type="ECO:0000256" key="6">
    <source>
        <dbReference type="SAM" id="Phobius"/>
    </source>
</evidence>
<evidence type="ECO:0000256" key="4">
    <source>
        <dbReference type="ARBA" id="ARBA00032089"/>
    </source>
</evidence>
<gene>
    <name evidence="8" type="primary">mreC</name>
    <name evidence="8" type="ORF">ACFO3G_09320</name>
</gene>
<comment type="caution">
    <text evidence="8">The sequence shown here is derived from an EMBL/GenBank/DDBJ whole genome shotgun (WGS) entry which is preliminary data.</text>
</comment>
<dbReference type="InterPro" id="IPR007221">
    <property type="entry name" value="MreC"/>
</dbReference>
<evidence type="ECO:0000256" key="5">
    <source>
        <dbReference type="SAM" id="Coils"/>
    </source>
</evidence>
<feature type="transmembrane region" description="Helical" evidence="6">
    <location>
        <begin position="12"/>
        <end position="29"/>
    </location>
</feature>
<dbReference type="RefSeq" id="WP_380080197.1">
    <property type="nucleotide sequence ID" value="NZ_JBHSGO010000215.1"/>
</dbReference>
<evidence type="ECO:0000256" key="2">
    <source>
        <dbReference type="ARBA" id="ARBA00013855"/>
    </source>
</evidence>
<organism evidence="8 9">
    <name type="scientific">Falsiporphyromonas endometrii</name>
    <dbReference type="NCBI Taxonomy" id="1387297"/>
    <lineage>
        <taxon>Bacteria</taxon>
        <taxon>Pseudomonadati</taxon>
        <taxon>Bacteroidota</taxon>
        <taxon>Bacteroidia</taxon>
        <taxon>Bacteroidales</taxon>
        <taxon>Porphyromonadaceae</taxon>
        <taxon>Falsiporphyromonas</taxon>
    </lineage>
</organism>
<dbReference type="PANTHER" id="PTHR34138">
    <property type="entry name" value="CELL SHAPE-DETERMINING PROTEIN MREC"/>
    <property type="match status" value="1"/>
</dbReference>
<keyword evidence="5" id="KW-0175">Coiled coil</keyword>
<feature type="coiled-coil region" evidence="5">
    <location>
        <begin position="60"/>
        <end position="94"/>
    </location>
</feature>
<dbReference type="PANTHER" id="PTHR34138:SF1">
    <property type="entry name" value="CELL SHAPE-DETERMINING PROTEIN MREC"/>
    <property type="match status" value="1"/>
</dbReference>
<dbReference type="InterPro" id="IPR042175">
    <property type="entry name" value="Cell/Rod_MreC_2"/>
</dbReference>
<dbReference type="EMBL" id="JBHSGO010000215">
    <property type="protein sequence ID" value="MFC4666790.1"/>
    <property type="molecule type" value="Genomic_DNA"/>
</dbReference>
<evidence type="ECO:0000313" key="8">
    <source>
        <dbReference type="EMBL" id="MFC4666790.1"/>
    </source>
</evidence>
<keyword evidence="6" id="KW-0812">Transmembrane</keyword>
<name>A0ABV9K9A8_9PORP</name>
<keyword evidence="9" id="KW-1185">Reference proteome</keyword>
<accession>A0ABV9K9A8</accession>
<dbReference type="Gene3D" id="2.40.10.340">
    <property type="entry name" value="Rod shape-determining protein MreC, domain 1"/>
    <property type="match status" value="1"/>
</dbReference>